<evidence type="ECO:0000313" key="1">
    <source>
        <dbReference type="EMBL" id="SEA52592.1"/>
    </source>
</evidence>
<dbReference type="AlphaFoldDB" id="A0A1H4BXN0"/>
<dbReference type="OrthoDB" id="190848at2"/>
<dbReference type="InterPro" id="IPR021352">
    <property type="entry name" value="DUF2971"/>
</dbReference>
<dbReference type="RefSeq" id="WP_091088047.1">
    <property type="nucleotide sequence ID" value="NZ_FNRD01000005.1"/>
</dbReference>
<protein>
    <recommendedName>
        <fullName evidence="3">DUF2971 domain-containing protein</fullName>
    </recommendedName>
</protein>
<keyword evidence="2" id="KW-1185">Reference proteome</keyword>
<evidence type="ECO:0000313" key="2">
    <source>
        <dbReference type="Proteomes" id="UP000198951"/>
    </source>
</evidence>
<dbReference type="EMBL" id="FNRD01000005">
    <property type="protein sequence ID" value="SEA52592.1"/>
    <property type="molecule type" value="Genomic_DNA"/>
</dbReference>
<dbReference type="Pfam" id="PF11185">
    <property type="entry name" value="DUF2971"/>
    <property type="match status" value="1"/>
</dbReference>
<dbReference type="STRING" id="150146.SAMN05443667_105110"/>
<reference evidence="2" key="1">
    <citation type="submission" date="2016-10" db="EMBL/GenBank/DDBJ databases">
        <authorList>
            <person name="Varghese N."/>
            <person name="Submissions S."/>
        </authorList>
    </citation>
    <scope>NUCLEOTIDE SEQUENCE [LARGE SCALE GENOMIC DNA]</scope>
    <source>
        <strain evidence="2">DSM 22376</strain>
    </source>
</reference>
<proteinExistence type="predicted"/>
<organism evidence="1 2">
    <name type="scientific">Flavobacterium gillisiae</name>
    <dbReference type="NCBI Taxonomy" id="150146"/>
    <lineage>
        <taxon>Bacteria</taxon>
        <taxon>Pseudomonadati</taxon>
        <taxon>Bacteroidota</taxon>
        <taxon>Flavobacteriia</taxon>
        <taxon>Flavobacteriales</taxon>
        <taxon>Flavobacteriaceae</taxon>
        <taxon>Flavobacterium</taxon>
    </lineage>
</organism>
<name>A0A1H4BXN0_9FLAO</name>
<evidence type="ECO:0008006" key="3">
    <source>
        <dbReference type="Google" id="ProtNLM"/>
    </source>
</evidence>
<sequence>MEKFKIDSSTEVIFENNDWVVTENGTPQISVPKYLYKYFSLNEYSIDSLENDYIYLSNPKDFNDPFDCNRNLIAEKQKELRDWQYIERLNDISDIGIACFSENGMEPLLWSHYANSYRGFCLKFNVESLINAQNSSVKLNRVIYSQAPEVISLEHPFSSYYQYLLKLNNWNYEQEWRLLFQNPNDAENRFYFDKSCIQEISVGYKNMDNSTDKDRELKSRFDRIRKERFNDVPLMTVGPHQTKLELNKVLLKEGTIEDGMEMLKHKFPFLFK</sequence>
<accession>A0A1H4BXN0</accession>
<dbReference type="Proteomes" id="UP000198951">
    <property type="component" value="Unassembled WGS sequence"/>
</dbReference>
<gene>
    <name evidence="1" type="ORF">SAMN05443667_105110</name>
</gene>